<sequence>MTVSQDLVSIIVPVYNAAEYLPRCLDSICGQTHTNLQIILVDDGSTDGSGTICDRYAVRDHRIQVIHQENQGISVAQNAGLDATRGTYLAFADNDDILDKKNIELLLHALKVTDADMSKARWQQFGPSQMDSIVDEASHGAASPRNIKVFANPFKAYQTYFCKSLRIFMDMIGKSGEVRYFNEANWCRLYKAELWEGIRFPPGRYAQDIMVAGPLYRRMSKVADINTVLYYWLQSPSSVTHSLRSVGFYRDNVAAGLANFELALDDGITPMRSYYSIWDGLRSETAAAGSDPQSLEELHQDRQRASALFHKMGIARRALCTVATWVRHLEKLIYDARVKNMA</sequence>
<dbReference type="PANTHER" id="PTHR22916">
    <property type="entry name" value="GLYCOSYLTRANSFERASE"/>
    <property type="match status" value="1"/>
</dbReference>
<dbReference type="EC" id="2.4.1.226" evidence="4"/>
<protein>
    <submittedName>
        <fullName evidence="4">Glycosyltransferase involved in cell wall biogenesis</fullName>
        <ecNumber evidence="4">2.4.1.175</ecNumber>
        <ecNumber evidence="4">2.4.1.226</ecNumber>
    </submittedName>
</protein>
<dbReference type="HOGENOM" id="CLU_025996_25_1_11"/>
<evidence type="ECO:0000259" key="3">
    <source>
        <dbReference type="Pfam" id="PF00535"/>
    </source>
</evidence>
<reference evidence="4 5" key="1">
    <citation type="journal article" date="2014" name="Appl. Environ. Microbiol.">
        <title>Genomic encyclopedia of type strains of the genus Bifidobacterium.</title>
        <authorList>
            <person name="Milani C."/>
            <person name="Lugli G.A."/>
            <person name="Duranti S."/>
            <person name="Turroni F."/>
            <person name="Bottacini F."/>
            <person name="Mangifesta M."/>
            <person name="Sanchez B."/>
            <person name="Viappiani A."/>
            <person name="Mancabelli L."/>
            <person name="Taminiau B."/>
            <person name="Delcenserie V."/>
            <person name="Barrangou R."/>
            <person name="Margolles A."/>
            <person name="van Sinderen D."/>
            <person name="Ventura M."/>
        </authorList>
    </citation>
    <scope>NUCLEOTIDE SEQUENCE [LARGE SCALE GENOMIC DNA]</scope>
    <source>
        <strain evidence="4 5">LMG 11587</strain>
    </source>
</reference>
<dbReference type="Gene3D" id="3.90.550.10">
    <property type="entry name" value="Spore Coat Polysaccharide Biosynthesis Protein SpsA, Chain A"/>
    <property type="match status" value="1"/>
</dbReference>
<gene>
    <name evidence="4" type="ORF">BINDI_0164</name>
</gene>
<dbReference type="GO" id="GO:0050510">
    <property type="term" value="F:N-acetylgalactosaminyl-proteoglycan 3-beta-glucuronosyltransferase activity"/>
    <property type="evidence" value="ECO:0007669"/>
    <property type="project" value="UniProtKB-EC"/>
</dbReference>
<dbReference type="KEGG" id="bii:BINDI_0164"/>
<feature type="domain" description="Glycosyltransferase 2-like" evidence="3">
    <location>
        <begin position="9"/>
        <end position="125"/>
    </location>
</feature>
<organism evidence="4 5">
    <name type="scientific">Bifidobacterium [indicum] DSM 20214 = LMG 11587</name>
    <dbReference type="NCBI Taxonomy" id="1341694"/>
    <lineage>
        <taxon>Bacteria</taxon>
        <taxon>Bacillati</taxon>
        <taxon>Actinomycetota</taxon>
        <taxon>Actinomycetes</taxon>
        <taxon>Bifidobacteriales</taxon>
        <taxon>Bifidobacteriaceae</taxon>
        <taxon>Bifidobacterium</taxon>
    </lineage>
</organism>
<dbReference type="InterPro" id="IPR001173">
    <property type="entry name" value="Glyco_trans_2-like"/>
</dbReference>
<dbReference type="RefSeq" id="WP_033491367.1">
    <property type="nucleotide sequence ID" value="NZ_CP006018.1"/>
</dbReference>
<dbReference type="Proteomes" id="UP000028569">
    <property type="component" value="Chromosome"/>
</dbReference>
<evidence type="ECO:0000256" key="1">
    <source>
        <dbReference type="ARBA" id="ARBA00022676"/>
    </source>
</evidence>
<accession>A0A087VSW3</accession>
<dbReference type="GO" id="GO:0047238">
    <property type="term" value="F:glucuronosyl-N-acetylgalactosaminyl-proteoglycan 4-beta-N-acetylgalactosaminyltransferase activity"/>
    <property type="evidence" value="ECO:0007669"/>
    <property type="project" value="UniProtKB-EC"/>
</dbReference>
<dbReference type="OrthoDB" id="3171021at2"/>
<dbReference type="InterPro" id="IPR029044">
    <property type="entry name" value="Nucleotide-diphossugar_trans"/>
</dbReference>
<dbReference type="CDD" id="cd00761">
    <property type="entry name" value="Glyco_tranf_GTA_type"/>
    <property type="match status" value="1"/>
</dbReference>
<keyword evidence="2 4" id="KW-0808">Transferase</keyword>
<keyword evidence="5" id="KW-1185">Reference proteome</keyword>
<dbReference type="AlphaFoldDB" id="A0A087VSW3"/>
<name>A0A087VSW3_9BIFI</name>
<evidence type="ECO:0000313" key="4">
    <source>
        <dbReference type="EMBL" id="AIC91450.1"/>
    </source>
</evidence>
<evidence type="ECO:0000256" key="2">
    <source>
        <dbReference type="ARBA" id="ARBA00022679"/>
    </source>
</evidence>
<proteinExistence type="predicted"/>
<keyword evidence="1 4" id="KW-0328">Glycosyltransferase</keyword>
<evidence type="ECO:0000313" key="5">
    <source>
        <dbReference type="Proteomes" id="UP000028569"/>
    </source>
</evidence>
<dbReference type="SUPFAM" id="SSF53448">
    <property type="entry name" value="Nucleotide-diphospho-sugar transferases"/>
    <property type="match status" value="1"/>
</dbReference>
<dbReference type="EC" id="2.4.1.175" evidence="4"/>
<dbReference type="EMBL" id="CP006018">
    <property type="protein sequence ID" value="AIC91450.1"/>
    <property type="molecule type" value="Genomic_DNA"/>
</dbReference>
<dbReference type="Pfam" id="PF00535">
    <property type="entry name" value="Glycos_transf_2"/>
    <property type="match status" value="1"/>
</dbReference>
<dbReference type="PANTHER" id="PTHR22916:SF51">
    <property type="entry name" value="GLYCOSYLTRANSFERASE EPSH-RELATED"/>
    <property type="match status" value="1"/>
</dbReference>